<sequence>MPPSTPTSPHPITPPMPGFYGYYSQPPFFPLNITPKHTSEHTPNPKHTRNPKHNPNQIRSRNPSRTLF</sequence>
<reference evidence="3" key="2">
    <citation type="submission" date="2017-02" db="EMBL/GenBank/DDBJ databases">
        <title>Sunflower complete genome.</title>
        <authorList>
            <person name="Langlade N."/>
            <person name="Munos S."/>
        </authorList>
    </citation>
    <scope>NUCLEOTIDE SEQUENCE [LARGE SCALE GENOMIC DNA]</scope>
    <source>
        <tissue evidence="3">Leaves</tissue>
    </source>
</reference>
<feature type="compositionally biased region" description="Polar residues" evidence="1">
    <location>
        <begin position="53"/>
        <end position="68"/>
    </location>
</feature>
<protein>
    <submittedName>
        <fullName evidence="3">Uncharacterized protein</fullName>
    </submittedName>
</protein>
<reference evidence="2 4" key="1">
    <citation type="journal article" date="2017" name="Nature">
        <title>The sunflower genome provides insights into oil metabolism, flowering and Asterid evolution.</title>
        <authorList>
            <person name="Badouin H."/>
            <person name="Gouzy J."/>
            <person name="Grassa C.J."/>
            <person name="Murat F."/>
            <person name="Staton S.E."/>
            <person name="Cottret L."/>
            <person name="Lelandais-Briere C."/>
            <person name="Owens G.L."/>
            <person name="Carrere S."/>
            <person name="Mayjonade B."/>
            <person name="Legrand L."/>
            <person name="Gill N."/>
            <person name="Kane N.C."/>
            <person name="Bowers J.E."/>
            <person name="Hubner S."/>
            <person name="Bellec A."/>
            <person name="Berard A."/>
            <person name="Berges H."/>
            <person name="Blanchet N."/>
            <person name="Boniface M.C."/>
            <person name="Brunel D."/>
            <person name="Catrice O."/>
            <person name="Chaidir N."/>
            <person name="Claudel C."/>
            <person name="Donnadieu C."/>
            <person name="Faraut T."/>
            <person name="Fievet G."/>
            <person name="Helmstetter N."/>
            <person name="King M."/>
            <person name="Knapp S.J."/>
            <person name="Lai Z."/>
            <person name="Le Paslier M.C."/>
            <person name="Lippi Y."/>
            <person name="Lorenzon L."/>
            <person name="Mandel J.R."/>
            <person name="Marage G."/>
            <person name="Marchand G."/>
            <person name="Marquand E."/>
            <person name="Bret-Mestries E."/>
            <person name="Morien E."/>
            <person name="Nambeesan S."/>
            <person name="Nguyen T."/>
            <person name="Pegot-Espagnet P."/>
            <person name="Pouilly N."/>
            <person name="Raftis F."/>
            <person name="Sallet E."/>
            <person name="Schiex T."/>
            <person name="Thomas J."/>
            <person name="Vandecasteele C."/>
            <person name="Vares D."/>
            <person name="Vear F."/>
            <person name="Vautrin S."/>
            <person name="Crespi M."/>
            <person name="Mangin B."/>
            <person name="Burke J.M."/>
            <person name="Salse J."/>
            <person name="Munos S."/>
            <person name="Vincourt P."/>
            <person name="Rieseberg L.H."/>
            <person name="Langlade N.B."/>
        </authorList>
    </citation>
    <scope>NUCLEOTIDE SEQUENCE [LARGE SCALE GENOMIC DNA]</scope>
    <source>
        <strain evidence="4">cv. SF193</strain>
        <tissue evidence="2">Leaves</tissue>
    </source>
</reference>
<reference evidence="2" key="3">
    <citation type="submission" date="2020-06" db="EMBL/GenBank/DDBJ databases">
        <title>Helianthus annuus Genome sequencing and assembly Release 2.</title>
        <authorList>
            <person name="Gouzy J."/>
            <person name="Langlade N."/>
            <person name="Munos S."/>
        </authorList>
    </citation>
    <scope>NUCLEOTIDE SEQUENCE</scope>
    <source>
        <tissue evidence="2">Leaves</tissue>
    </source>
</reference>
<proteinExistence type="predicted"/>
<dbReference type="EMBL" id="CM007906">
    <property type="protein sequence ID" value="OTF87287.1"/>
    <property type="molecule type" value="Genomic_DNA"/>
</dbReference>
<feature type="region of interest" description="Disordered" evidence="1">
    <location>
        <begin position="30"/>
        <end position="68"/>
    </location>
</feature>
<evidence type="ECO:0000313" key="3">
    <source>
        <dbReference type="EMBL" id="OTF87287.1"/>
    </source>
</evidence>
<dbReference type="EMBL" id="MNCJ02000332">
    <property type="protein sequence ID" value="KAF5756595.1"/>
    <property type="molecule type" value="Genomic_DNA"/>
</dbReference>
<dbReference type="Proteomes" id="UP000215914">
    <property type="component" value="Chromosome 17"/>
</dbReference>
<name>A0A251RSL5_HELAN</name>
<dbReference type="InParanoid" id="A0A251RSL5"/>
<gene>
    <name evidence="3" type="ORF">HannXRQ_Chr17g0560121</name>
    <name evidence="2" type="ORF">HanXRQr2_Chr17g0816611</name>
</gene>
<keyword evidence="4" id="KW-1185">Reference proteome</keyword>
<dbReference type="Gramene" id="mRNA:HanXRQr2_Chr17g0816611">
    <property type="protein sequence ID" value="CDS:HanXRQr2_Chr17g0816611.1"/>
    <property type="gene ID" value="HanXRQr2_Chr17g0816611"/>
</dbReference>
<evidence type="ECO:0000313" key="2">
    <source>
        <dbReference type="EMBL" id="KAF5756595.1"/>
    </source>
</evidence>
<accession>A0A251RSL5</accession>
<evidence type="ECO:0000256" key="1">
    <source>
        <dbReference type="SAM" id="MobiDB-lite"/>
    </source>
</evidence>
<dbReference type="AlphaFoldDB" id="A0A251RSL5"/>
<organism evidence="3 4">
    <name type="scientific">Helianthus annuus</name>
    <name type="common">Common sunflower</name>
    <dbReference type="NCBI Taxonomy" id="4232"/>
    <lineage>
        <taxon>Eukaryota</taxon>
        <taxon>Viridiplantae</taxon>
        <taxon>Streptophyta</taxon>
        <taxon>Embryophyta</taxon>
        <taxon>Tracheophyta</taxon>
        <taxon>Spermatophyta</taxon>
        <taxon>Magnoliopsida</taxon>
        <taxon>eudicotyledons</taxon>
        <taxon>Gunneridae</taxon>
        <taxon>Pentapetalae</taxon>
        <taxon>asterids</taxon>
        <taxon>campanulids</taxon>
        <taxon>Asterales</taxon>
        <taxon>Asteraceae</taxon>
        <taxon>Asteroideae</taxon>
        <taxon>Heliantheae alliance</taxon>
        <taxon>Heliantheae</taxon>
        <taxon>Helianthus</taxon>
    </lineage>
</organism>
<evidence type="ECO:0000313" key="4">
    <source>
        <dbReference type="Proteomes" id="UP000215914"/>
    </source>
</evidence>